<accession>A0A7G8PRI4</accession>
<keyword evidence="3" id="KW-1185">Reference proteome</keyword>
<sequence>MKLSMYVITIVMWVLAVSYGQAQETEVKGKIELLEAVKEKVVTEEKEALKVEVENINAMMENGAVTSAEAENRKQLAAEKRALNIENRLAIIDNKIALLERNGEELAEEDEDRVVLQIGTGDDDKSLIYIGNGNRKPKYDKRTTSDFVLAVGFNNVLVDGELGDDVYKLGGSRFAEIGWAWKTRVFKETNWLRVKYGFSFQFNGLKPKNNMVFVDDDGMTLLEEYPIDLEKSKFRMDNLVIPVHFEIGPSKKIEKDDYFRYSTHNQIKLGLGGFAGVNLGARQKLKYEVDGQDIKEKQKGNFNTNTFVYGLSAYLGWRDTAVYVKYDLSPIFENNSVEQRNISLGLRFDMD</sequence>
<keyword evidence="1" id="KW-0175">Coiled coil</keyword>
<gene>
    <name evidence="2" type="ORF">ALE3EI_0363</name>
</gene>
<evidence type="ECO:0000256" key="1">
    <source>
        <dbReference type="SAM" id="Coils"/>
    </source>
</evidence>
<dbReference type="KEGG" id="alti:ALE3EI_0363"/>
<evidence type="ECO:0000313" key="2">
    <source>
        <dbReference type="EMBL" id="QNJ96950.1"/>
    </source>
</evidence>
<dbReference type="RefSeq" id="WP_186990257.1">
    <property type="nucleotide sequence ID" value="NZ_CP052909.1"/>
</dbReference>
<name>A0A7G8PRI4_9FLAO</name>
<proteinExistence type="predicted"/>
<protein>
    <recommendedName>
        <fullName evidence="4">Outer membrane protein beta-barrel domain-containing protein</fullName>
    </recommendedName>
</protein>
<dbReference type="AlphaFoldDB" id="A0A7G8PRI4"/>
<evidence type="ECO:0000313" key="3">
    <source>
        <dbReference type="Proteomes" id="UP000515514"/>
    </source>
</evidence>
<reference evidence="2 3" key="1">
    <citation type="submission" date="2020-04" db="EMBL/GenBank/DDBJ databases">
        <title>Genome sequence of Altibacter aquimarinus strain ALE3EI.</title>
        <authorList>
            <person name="Oh H.-M."/>
            <person name="Jang D."/>
        </authorList>
    </citation>
    <scope>NUCLEOTIDE SEQUENCE [LARGE SCALE GENOMIC DNA]</scope>
    <source>
        <strain evidence="2 3">ALE3EI</strain>
    </source>
</reference>
<feature type="coiled-coil region" evidence="1">
    <location>
        <begin position="82"/>
        <end position="109"/>
    </location>
</feature>
<dbReference type="Proteomes" id="UP000515514">
    <property type="component" value="Chromosome"/>
</dbReference>
<dbReference type="EMBL" id="CP052909">
    <property type="protein sequence ID" value="QNJ96950.1"/>
    <property type="molecule type" value="Genomic_DNA"/>
</dbReference>
<evidence type="ECO:0008006" key="4">
    <source>
        <dbReference type="Google" id="ProtNLM"/>
    </source>
</evidence>
<organism evidence="2 3">
    <name type="scientific">Constantimarinum furrinae</name>
    <dbReference type="NCBI Taxonomy" id="2562285"/>
    <lineage>
        <taxon>Bacteria</taxon>
        <taxon>Pseudomonadati</taxon>
        <taxon>Bacteroidota</taxon>
        <taxon>Flavobacteriia</taxon>
        <taxon>Flavobacteriales</taxon>
        <taxon>Flavobacteriaceae</taxon>
        <taxon>Altibacter/Constantimarinum group</taxon>
        <taxon>Constantimarinum</taxon>
    </lineage>
</organism>